<dbReference type="Gene3D" id="3.40.50.450">
    <property type="match status" value="1"/>
</dbReference>
<reference evidence="1 2" key="1">
    <citation type="submission" date="2015-02" db="EMBL/GenBank/DDBJ databases">
        <authorList>
            <person name="Slaby B."/>
            <person name="Hentschel U."/>
        </authorList>
    </citation>
    <scope>NUCLEOTIDE SEQUENCE [LARGE SCALE GENOMIC DNA]</scope>
    <source>
        <strain evidence="1">15L</strain>
    </source>
</reference>
<dbReference type="PATRIC" id="fig|1608419.3.peg.942"/>
<evidence type="ECO:0008006" key="3">
    <source>
        <dbReference type="Google" id="ProtNLM"/>
    </source>
</evidence>
<evidence type="ECO:0000313" key="1">
    <source>
        <dbReference type="EMBL" id="KKZ10432.1"/>
    </source>
</evidence>
<protein>
    <recommendedName>
        <fullName evidence="3">Nucleoside 2-deoxyribosyltransferase</fullName>
    </recommendedName>
</protein>
<reference evidence="1 2" key="2">
    <citation type="submission" date="2015-05" db="EMBL/GenBank/DDBJ databases">
        <title>Lifestyle Evolution in Cyanobacterial Symbionts of Sponges.</title>
        <authorList>
            <person name="Burgsdorf I."/>
            <person name="Slaby B.M."/>
            <person name="Handley K.M."/>
            <person name="Haber M."/>
            <person name="Blom J."/>
            <person name="Marshall C.W."/>
            <person name="Gilbert J.A."/>
            <person name="Hentschel U."/>
            <person name="Steindler L."/>
        </authorList>
    </citation>
    <scope>NUCLEOTIDE SEQUENCE [LARGE SCALE GENOMIC DNA]</scope>
    <source>
        <strain evidence="1">15L</strain>
    </source>
</reference>
<comment type="caution">
    <text evidence="1">The sequence shown here is derived from an EMBL/GenBank/DDBJ whole genome shotgun (WGS) entry which is preliminary data.</text>
</comment>
<organism evidence="1 2">
    <name type="scientific">Candidatus Synechococcus spongiarum 15L</name>
    <dbReference type="NCBI Taxonomy" id="1608419"/>
    <lineage>
        <taxon>Bacteria</taxon>
        <taxon>Bacillati</taxon>
        <taxon>Cyanobacteriota</taxon>
        <taxon>Cyanophyceae</taxon>
        <taxon>Synechococcales</taxon>
        <taxon>Synechococcaceae</taxon>
        <taxon>Synechococcus</taxon>
    </lineage>
</organism>
<sequence length="149" mass="17241">KTDSKKGFMAMWFDPSMDQAWEKGFEPGIRDAGYEPVRIDEKQHINKIEDEIIAEIRRSRFVVADLTHGDKGVRGGVYYEAGFARGLGIPVIFTCRKNEKKEDKEEDKVKQEVHFDVDHYNRIIWENPEDLRSKLARRISAVIGDGPLF</sequence>
<gene>
    <name evidence="1" type="ORF">TQ37_08700</name>
</gene>
<accession>A0A0G8AS42</accession>
<evidence type="ECO:0000313" key="2">
    <source>
        <dbReference type="Proteomes" id="UP000035037"/>
    </source>
</evidence>
<dbReference type="SUPFAM" id="SSF52309">
    <property type="entry name" value="N-(deoxy)ribosyltransferase-like"/>
    <property type="match status" value="1"/>
</dbReference>
<feature type="non-terminal residue" evidence="1">
    <location>
        <position position="1"/>
    </location>
</feature>
<proteinExistence type="predicted"/>
<dbReference type="Proteomes" id="UP000035037">
    <property type="component" value="Unassembled WGS sequence"/>
</dbReference>
<name>A0A0G8AS42_9SYNE</name>
<dbReference type="EMBL" id="JYFQ01000183">
    <property type="protein sequence ID" value="KKZ10432.1"/>
    <property type="molecule type" value="Genomic_DNA"/>
</dbReference>
<dbReference type="AlphaFoldDB" id="A0A0G8AS42"/>